<proteinExistence type="predicted"/>
<name>X0VXX5_9ZZZZ</name>
<gene>
    <name evidence="1" type="ORF">S01H1_57032</name>
</gene>
<accession>X0VXX5</accession>
<evidence type="ECO:0000313" key="1">
    <source>
        <dbReference type="EMBL" id="GAG23304.1"/>
    </source>
</evidence>
<protein>
    <submittedName>
        <fullName evidence="1">Uncharacterized protein</fullName>
    </submittedName>
</protein>
<comment type="caution">
    <text evidence="1">The sequence shown here is derived from an EMBL/GenBank/DDBJ whole genome shotgun (WGS) entry which is preliminary data.</text>
</comment>
<dbReference type="AlphaFoldDB" id="X0VXX5"/>
<organism evidence="1">
    <name type="scientific">marine sediment metagenome</name>
    <dbReference type="NCBI Taxonomy" id="412755"/>
    <lineage>
        <taxon>unclassified sequences</taxon>
        <taxon>metagenomes</taxon>
        <taxon>ecological metagenomes</taxon>
    </lineage>
</organism>
<feature type="non-terminal residue" evidence="1">
    <location>
        <position position="79"/>
    </location>
</feature>
<dbReference type="EMBL" id="BARS01037171">
    <property type="protein sequence ID" value="GAG23304.1"/>
    <property type="molecule type" value="Genomic_DNA"/>
</dbReference>
<reference evidence="1" key="1">
    <citation type="journal article" date="2014" name="Front. Microbiol.">
        <title>High frequency of phylogenetically diverse reductive dehalogenase-homologous genes in deep subseafloor sedimentary metagenomes.</title>
        <authorList>
            <person name="Kawai M."/>
            <person name="Futagami T."/>
            <person name="Toyoda A."/>
            <person name="Takaki Y."/>
            <person name="Nishi S."/>
            <person name="Hori S."/>
            <person name="Arai W."/>
            <person name="Tsubouchi T."/>
            <person name="Morono Y."/>
            <person name="Uchiyama I."/>
            <person name="Ito T."/>
            <person name="Fujiyama A."/>
            <person name="Inagaki F."/>
            <person name="Takami H."/>
        </authorList>
    </citation>
    <scope>NUCLEOTIDE SEQUENCE</scope>
    <source>
        <strain evidence="1">Expedition CK06-06</strain>
    </source>
</reference>
<sequence length="79" mass="8414">MAPTIITRDNDGGEVIRTDVSWIGVRDAATGTALVTLPSAGSHSMINTRETGGTWINRRHFNKFDLSGITMGAIITAAQ</sequence>